<sequence length="224" mass="25317">MVISPTTRLPFWSTMVGGKELTPPTNNANQSSEKSPHISEDERSDHTPSLPLNTESEDHLMPRVFNNKRKAQASVSPVHSRPEKIGLPDLNEINEEGRHFKIGAARIRLNRRREKPRKKSKTANTSSENSEEEEDQMEDSMVEETQMEKGQGEDRSGNDLANKESDLRDSIQEEVQNTLLVGRCIGVELEEFESQISESIRGDLEERVDQGGYQRSKSRSGKSK</sequence>
<evidence type="ECO:0000313" key="1">
    <source>
        <dbReference type="EMBL" id="KAI3726538.1"/>
    </source>
</evidence>
<protein>
    <submittedName>
        <fullName evidence="1">Uncharacterized protein</fullName>
    </submittedName>
</protein>
<dbReference type="EMBL" id="CM042039">
    <property type="protein sequence ID" value="KAI3726538.1"/>
    <property type="molecule type" value="Genomic_DNA"/>
</dbReference>
<gene>
    <name evidence="1" type="ORF">L1987_66336</name>
</gene>
<reference evidence="2" key="1">
    <citation type="journal article" date="2022" name="Mol. Ecol. Resour.">
        <title>The genomes of chicory, endive, great burdock and yacon provide insights into Asteraceae palaeo-polyploidization history and plant inulin production.</title>
        <authorList>
            <person name="Fan W."/>
            <person name="Wang S."/>
            <person name="Wang H."/>
            <person name="Wang A."/>
            <person name="Jiang F."/>
            <person name="Liu H."/>
            <person name="Zhao H."/>
            <person name="Xu D."/>
            <person name="Zhang Y."/>
        </authorList>
    </citation>
    <scope>NUCLEOTIDE SEQUENCE [LARGE SCALE GENOMIC DNA]</scope>
    <source>
        <strain evidence="2">cv. Yunnan</strain>
    </source>
</reference>
<comment type="caution">
    <text evidence="1">The sequence shown here is derived from an EMBL/GenBank/DDBJ whole genome shotgun (WGS) entry which is preliminary data.</text>
</comment>
<proteinExistence type="predicted"/>
<reference evidence="1 2" key="2">
    <citation type="journal article" date="2022" name="Mol. Ecol. Resour.">
        <title>The genomes of chicory, endive, great burdock and yacon provide insights into Asteraceae paleo-polyploidization history and plant inulin production.</title>
        <authorList>
            <person name="Fan W."/>
            <person name="Wang S."/>
            <person name="Wang H."/>
            <person name="Wang A."/>
            <person name="Jiang F."/>
            <person name="Liu H."/>
            <person name="Zhao H."/>
            <person name="Xu D."/>
            <person name="Zhang Y."/>
        </authorList>
    </citation>
    <scope>NUCLEOTIDE SEQUENCE [LARGE SCALE GENOMIC DNA]</scope>
    <source>
        <strain evidence="2">cv. Yunnan</strain>
        <tissue evidence="1">Leaves</tissue>
    </source>
</reference>
<name>A0ACB9BX01_9ASTR</name>
<dbReference type="Proteomes" id="UP001056120">
    <property type="component" value="Linkage Group LG22"/>
</dbReference>
<evidence type="ECO:0000313" key="2">
    <source>
        <dbReference type="Proteomes" id="UP001056120"/>
    </source>
</evidence>
<keyword evidence="2" id="KW-1185">Reference proteome</keyword>
<accession>A0ACB9BX01</accession>
<organism evidence="1 2">
    <name type="scientific">Smallanthus sonchifolius</name>
    <dbReference type="NCBI Taxonomy" id="185202"/>
    <lineage>
        <taxon>Eukaryota</taxon>
        <taxon>Viridiplantae</taxon>
        <taxon>Streptophyta</taxon>
        <taxon>Embryophyta</taxon>
        <taxon>Tracheophyta</taxon>
        <taxon>Spermatophyta</taxon>
        <taxon>Magnoliopsida</taxon>
        <taxon>eudicotyledons</taxon>
        <taxon>Gunneridae</taxon>
        <taxon>Pentapetalae</taxon>
        <taxon>asterids</taxon>
        <taxon>campanulids</taxon>
        <taxon>Asterales</taxon>
        <taxon>Asteraceae</taxon>
        <taxon>Asteroideae</taxon>
        <taxon>Heliantheae alliance</taxon>
        <taxon>Millerieae</taxon>
        <taxon>Smallanthus</taxon>
    </lineage>
</organism>